<dbReference type="Gene3D" id="3.10.20.370">
    <property type="match status" value="1"/>
</dbReference>
<dbReference type="InterPro" id="IPR002156">
    <property type="entry name" value="RNaseH_domain"/>
</dbReference>
<dbReference type="InterPro" id="IPR036397">
    <property type="entry name" value="RNaseH_sf"/>
</dbReference>
<dbReference type="CDD" id="cd09279">
    <property type="entry name" value="RNase_HI_like"/>
    <property type="match status" value="1"/>
</dbReference>
<dbReference type="Pfam" id="PF13456">
    <property type="entry name" value="RVT_3"/>
    <property type="match status" value="1"/>
</dbReference>
<dbReference type="InterPro" id="IPR043502">
    <property type="entry name" value="DNA/RNA_pol_sf"/>
</dbReference>
<feature type="domain" description="RNase H type-1" evidence="1">
    <location>
        <begin position="207"/>
        <end position="286"/>
    </location>
</feature>
<dbReference type="GO" id="GO:0003676">
    <property type="term" value="F:nucleic acid binding"/>
    <property type="evidence" value="ECO:0007669"/>
    <property type="project" value="InterPro"/>
</dbReference>
<dbReference type="Pfam" id="PF17919">
    <property type="entry name" value="RT_RNaseH_2"/>
    <property type="match status" value="1"/>
</dbReference>
<evidence type="ECO:0000259" key="1">
    <source>
        <dbReference type="PROSITE" id="PS50879"/>
    </source>
</evidence>
<dbReference type="SUPFAM" id="SSF56672">
    <property type="entry name" value="DNA/RNA polymerases"/>
    <property type="match status" value="1"/>
</dbReference>
<evidence type="ECO:0000313" key="2">
    <source>
        <dbReference type="EMBL" id="QLA48219.1"/>
    </source>
</evidence>
<dbReference type="InterPro" id="IPR012337">
    <property type="entry name" value="RNaseH-like_sf"/>
</dbReference>
<dbReference type="Gene3D" id="3.30.420.10">
    <property type="entry name" value="Ribonuclease H-like superfamily/Ribonuclease H"/>
    <property type="match status" value="1"/>
</dbReference>
<gene>
    <name evidence="2" type="primary">ORF286</name>
</gene>
<dbReference type="PANTHER" id="PTHR48475">
    <property type="entry name" value="RIBONUCLEASE H"/>
    <property type="match status" value="1"/>
</dbReference>
<name>A0A7D9MX44_9MYRT</name>
<dbReference type="GO" id="GO:0004523">
    <property type="term" value="F:RNA-DNA hybrid ribonuclease activity"/>
    <property type="evidence" value="ECO:0007669"/>
    <property type="project" value="InterPro"/>
</dbReference>
<dbReference type="Gene3D" id="3.30.70.270">
    <property type="match status" value="1"/>
</dbReference>
<dbReference type="EMBL" id="MT043351">
    <property type="protein sequence ID" value="QLA48219.1"/>
    <property type="molecule type" value="Genomic_DNA"/>
</dbReference>
<proteinExistence type="predicted"/>
<geneLocation type="mitochondrion" evidence="2"/>
<organism evidence="2">
    <name type="scientific">Medinilla magnifica</name>
    <dbReference type="NCBI Taxonomy" id="1799599"/>
    <lineage>
        <taxon>Eukaryota</taxon>
        <taxon>Viridiplantae</taxon>
        <taxon>Streptophyta</taxon>
        <taxon>Embryophyta</taxon>
        <taxon>Tracheophyta</taxon>
        <taxon>Spermatophyta</taxon>
        <taxon>Magnoliopsida</taxon>
        <taxon>eudicotyledons</taxon>
        <taxon>Gunneridae</taxon>
        <taxon>Pentapetalae</taxon>
        <taxon>rosids</taxon>
        <taxon>malvids</taxon>
        <taxon>Myrtales</taxon>
        <taxon>Melastomataceae</taxon>
        <taxon>Melastomatoideae</taxon>
        <taxon>Dissochaeteae</taxon>
        <taxon>Medinilla</taxon>
    </lineage>
</organism>
<dbReference type="AlphaFoldDB" id="A0A7D9MX44"/>
<dbReference type="SUPFAM" id="SSF53098">
    <property type="entry name" value="Ribonuclease H-like"/>
    <property type="match status" value="1"/>
</dbReference>
<dbReference type="PROSITE" id="PS50879">
    <property type="entry name" value="RNASE_H_1"/>
    <property type="match status" value="1"/>
</dbReference>
<keyword evidence="2" id="KW-0496">Mitochondrion</keyword>
<dbReference type="PANTHER" id="PTHR48475:SF1">
    <property type="entry name" value="RNASE H TYPE-1 DOMAIN-CONTAINING PROTEIN"/>
    <property type="match status" value="1"/>
</dbReference>
<protein>
    <recommendedName>
        <fullName evidence="1">RNase H type-1 domain-containing protein</fullName>
    </recommendedName>
</protein>
<dbReference type="InterPro" id="IPR041577">
    <property type="entry name" value="RT_RNaseH_2"/>
</dbReference>
<dbReference type="InterPro" id="IPR043128">
    <property type="entry name" value="Rev_trsase/Diguanyl_cyclase"/>
</dbReference>
<reference evidence="2" key="1">
    <citation type="journal article" date="2020" name="Mitochondrial DNA Part B Resour">
        <title>Complete mitochondrial genome of Medinilla magnifica (Myrtales, Melastomataceae).</title>
        <authorList>
            <person name="Wu H.-H."/>
            <person name="Zhao X.-H."/>
            <person name="Zong X.-Y."/>
            <person name="Ding R."/>
            <person name="Chen X.-H."/>
        </authorList>
    </citation>
    <scope>NUCLEOTIDE SEQUENCE</scope>
</reference>
<accession>A0A7D9MX44</accession>
<sequence length="286" mass="32509">MGRLNYIARFISNLSETCKPLFRLLRKDALVKWDEDCQNAFEQIKQYLASPPVLVPPVPGHPLILYLTIHEESLGAMLAQQPPGSREHAIYYLSKKCTPCEAKYTIIERTCCALVWVLHRLRQYTLHYEILLVSENDPLKYLLDRPTLIGRVSKWQLQLAEFDIRYSPQKSVKGRAIADYLAEYPSSDTNPLETELPDEHIMNTTDRPKKWTMYFDGAVNLSGSGIGAILISPDDQYYPVAAKVTFPCTNNIAEYEACILGLQTALELDVDHLDVYGDSAQLIAQR</sequence>
<reference evidence="2" key="2">
    <citation type="submission" date="2020-02" db="EMBL/GenBank/DDBJ databases">
        <authorList>
            <person name="Chen X.H."/>
        </authorList>
    </citation>
    <scope>NUCLEOTIDE SEQUENCE</scope>
</reference>